<feature type="compositionally biased region" description="Basic and acidic residues" evidence="1">
    <location>
        <begin position="188"/>
        <end position="204"/>
    </location>
</feature>
<evidence type="ECO:0000259" key="2">
    <source>
        <dbReference type="Pfam" id="PF01834"/>
    </source>
</evidence>
<dbReference type="SUPFAM" id="SSF48371">
    <property type="entry name" value="ARM repeat"/>
    <property type="match status" value="1"/>
</dbReference>
<feature type="domain" description="DNA-repair protein Xrcc1 N-terminal" evidence="2">
    <location>
        <begin position="27"/>
        <end position="80"/>
    </location>
</feature>
<dbReference type="GO" id="GO:0000012">
    <property type="term" value="P:single strand break repair"/>
    <property type="evidence" value="ECO:0007669"/>
    <property type="project" value="InterPro"/>
</dbReference>
<dbReference type="Pfam" id="PF01834">
    <property type="entry name" value="XRCC1_N"/>
    <property type="match status" value="3"/>
</dbReference>
<feature type="compositionally biased region" description="Polar residues" evidence="1">
    <location>
        <begin position="2173"/>
        <end position="2182"/>
    </location>
</feature>
<dbReference type="InterPro" id="IPR008979">
    <property type="entry name" value="Galactose-bd-like_sf"/>
</dbReference>
<reference evidence="3" key="1">
    <citation type="submission" date="2015-06" db="UniProtKB">
        <authorList>
            <consortium name="EnsemblPlants"/>
        </authorList>
    </citation>
    <scope>IDENTIFICATION</scope>
</reference>
<feature type="compositionally biased region" description="Basic and acidic residues" evidence="1">
    <location>
        <begin position="2237"/>
        <end position="2255"/>
    </location>
</feature>
<dbReference type="GO" id="GO:0003684">
    <property type="term" value="F:damaged DNA binding"/>
    <property type="evidence" value="ECO:0007669"/>
    <property type="project" value="InterPro"/>
</dbReference>
<feature type="compositionally biased region" description="Basic and acidic residues" evidence="1">
    <location>
        <begin position="2102"/>
        <end position="2117"/>
    </location>
</feature>
<dbReference type="GO" id="GO:0005634">
    <property type="term" value="C:nucleus"/>
    <property type="evidence" value="ECO:0007669"/>
    <property type="project" value="InterPro"/>
</dbReference>
<feature type="domain" description="DNA-repair protein Xrcc1 N-terminal" evidence="2">
    <location>
        <begin position="216"/>
        <end position="268"/>
    </location>
</feature>
<name>R7VYS5_AEGTA</name>
<feature type="region of interest" description="Disordered" evidence="1">
    <location>
        <begin position="179"/>
        <end position="206"/>
    </location>
</feature>
<organism evidence="3">
    <name type="scientific">Aegilops tauschii</name>
    <name type="common">Tausch's goatgrass</name>
    <name type="synonym">Aegilops squarrosa</name>
    <dbReference type="NCBI Taxonomy" id="37682"/>
    <lineage>
        <taxon>Eukaryota</taxon>
        <taxon>Viridiplantae</taxon>
        <taxon>Streptophyta</taxon>
        <taxon>Embryophyta</taxon>
        <taxon>Tracheophyta</taxon>
        <taxon>Spermatophyta</taxon>
        <taxon>Magnoliopsida</taxon>
        <taxon>Liliopsida</taxon>
        <taxon>Poales</taxon>
        <taxon>Poaceae</taxon>
        <taxon>BOP clade</taxon>
        <taxon>Pooideae</taxon>
        <taxon>Triticodae</taxon>
        <taxon>Triticeae</taxon>
        <taxon>Triticinae</taxon>
        <taxon>Aegilops</taxon>
    </lineage>
</organism>
<dbReference type="PANTHER" id="PTHR35833:SF1">
    <property type="entry name" value="GALACTOSE-BINDING DOMAIN-CONTAINING PROTEIN"/>
    <property type="match status" value="1"/>
</dbReference>
<feature type="compositionally biased region" description="Basic and acidic residues" evidence="1">
    <location>
        <begin position="2136"/>
        <end position="2147"/>
    </location>
</feature>
<proteinExistence type="predicted"/>
<evidence type="ECO:0000313" key="3">
    <source>
        <dbReference type="EnsemblPlants" id="EMT00864"/>
    </source>
</evidence>
<dbReference type="Gene3D" id="2.60.120.260">
    <property type="entry name" value="Galactose-binding domain-like"/>
    <property type="match status" value="3"/>
</dbReference>
<dbReference type="PANTHER" id="PTHR35833">
    <property type="entry name" value="GALACTOSE-BINDING DOMAIN-LIKE, ARMADILLO-TYPE FOLD PROTEIN-RELATED"/>
    <property type="match status" value="1"/>
</dbReference>
<dbReference type="InterPro" id="IPR002706">
    <property type="entry name" value="Xrcc1_N"/>
</dbReference>
<sequence>MEAAPEREREGRGEEWSDGGVALGFRVKACSRESSGQKAANVLEPDLRSHWSTATNTKEWILLELNEPCLVSHIRIYNKSVLEWEVTGGRRPHGGVALGFRVKACSRESSGQKAANVLEPDLRSHWSTATNTKEWILLELNEPCLVSHIRIYNKSVLEWEVTGGLRYKPEAFVKSRVANRGHGQGTREAMEAAPEREREGRGEEWSDGGVALGFRVKACSRESSGQKAANVLEPDLRSHWSTATNTKEWILLELNEPCLVSHIRIYNKSVLEWEACSRESSGQKAANVLEPDLRSHWSTATNTKEWILLELNEPCLVSHIRIYNKSVLEWEVTGGLRYKPEAFVKVRPRGEAPKRDMVYPANHTPCRYVRISCLRGSPIAIYFIQLTGIPVPGLEPEFQPLVNHLLPQISSSQKQSHSSHNMHLQLLKDIARRLPPFLPQIEADLNSITDTPESSVWFLALLAGPFYPILNLINERHNLGEHGVHLLFSLLHASRVLQKLLEPEPFVDEPIPNGGMLSSEVSDEIPKSDASSLVPYTNYSSLFGEEFSLSENHFDGSFLNILDVAAVEEGILHVLYAAASQPQLGCKLAETTSDMWSVLPLVQALLPALRPPFSAGPTEQIDDCFSQWNHPDVHNALSQWHHLPFLKVFVAADCVNVGIISFSSSSQRLCWGPLSPWVPMITAKVDLAVELLEDLLGVIQGVGQSLSRSRAALKYILLAVSGNMDDVLAEYKEVKHKILFILEMLDPFVDHAISAMKDRISFGGVSAMYLEKQAKVCDMALNIIRTAAKNPAVLPSLELEWRRGAVAPSILLSILDPHMPLPPDVDLCKSSLPEVDQAALAVSDCPAPHSCNPEVVDGRDTSEIAMRIESFEQYNSLFAPEELKQSELTNTLREDHDKVRTNFDQNIPVGRKTNVKLPAGLFQLEDTVADDYNDARADYLQLLNQENCELRALEFRRLALNLCMQQEPTIEGHNAGIDALLLAAECYVNPFFLLNLRLNSEPLDRIERTHSELIQRNASFELNDLRVKDLDLATVHSLENKRDRAVLDLLLQAAKFDCEYHAKIPDGEVYPNDAEDDKQPIEISPEVTDLVDAVTLVRKNQALLWHFIMKQFGRKGHLANEILLDSLLFLLHSATDLFCPPDNVIDIILNSAENLNRQLACLYSSVNAGDKKLDNVKLHGLQRRWALLQKLVLASSGSDNTRELVSIKKDGFRFRSLVPPSAWVHKISEFSRFSSPLPRFLGWMAVSRYAKEYLNERLFLASDFSQLTTLLSIFTDELSLMDGVATQKIKSADTEQSACNNHLLLKKESMSSDKPSTNKLFQILLPELHFFFPSMSRLFHGFGETILEAVGLQLKCLPKSAVQDVLCWFSEMCMWPYLEGIKEHLVLANGVSSLRGNIAANAKAVVFYLLESVVSEHLEAIVPEMPRVVHILVSLCRASYADVAFLDSVLCLLKPLISYFLRKGTDDEKVMGHITDCSDFELICFEELFEIIRCGKHTKDATSDKIQVPLLIFILGSLLPDLSFKRRIEILDSLLVWVDSISSDPPSLLCSYLEGFHTLIDGCVTILVQNIELLGIIILSVREQSREAANSISGDAMMQLEKNSQDTEQLLVKSTDNAEKSKGPPAGCIIEFCDALEKVISHLTLSIESSWKWHHQLASRLSSLMAKCLLYAKCLKAVTQGNAISSSTRQEVELVQKHWESALEGLAETILGNQEKQCWQVASSMLDYMIKLPNVLAWGNVLSATCSAIEHFCSHAPRISWRLQTEKWLSLLVSGGIEDLKNSETSLINLFCTMLSHAEPEQRSVALQQLGRIIHLAGTAEVGSGSTMTSHLVTHTWNRIAALALYDSSMLLRNHAMALLTEYVPFIDKNHLRSFLASSDSILKGVGQLSCVIEEGYLTRMSLLLLSKACLYSSSEDIALIPESVWRKLENMQTSLTGGFGDVEKDLCRALCQLRTESDAKMVVKELLAGSTTKPVNTDYKDIRESILQVLSSLSSVESYFEFFSIRSDQECQELEEAEIELELIKNEKAVWKFVGRPQDTVAPGLLSYYKDSSEVNKQLQQIREDIRSLERTLEMERDIERQRQLDLERVKSRELQYNLDMEREKQTQRELQRELEQVELGRSSRREFSANPSSRVRERYRERDNGRGAQQEGSRGQGHEGQPTVVMGGASRPSSFPTILQSRDRGSDGGYEENAEGSRDSGGDTSSMGDPELDGPGSGSRHGTRAGGSSKSSRQVMERRERDGRREGKWERKQ</sequence>
<feature type="region of interest" description="Disordered" evidence="1">
    <location>
        <begin position="2102"/>
        <end position="2255"/>
    </location>
</feature>
<protein>
    <recommendedName>
        <fullName evidence="2">DNA-repair protein Xrcc1 N-terminal domain-containing protein</fullName>
    </recommendedName>
</protein>
<accession>R7VYS5</accession>
<dbReference type="EnsemblPlants" id="EMT00864">
    <property type="protein sequence ID" value="EMT00864"/>
    <property type="gene ID" value="F775_08091"/>
</dbReference>
<dbReference type="SUPFAM" id="SSF49785">
    <property type="entry name" value="Galactose-binding domain-like"/>
    <property type="match status" value="1"/>
</dbReference>
<evidence type="ECO:0000256" key="1">
    <source>
        <dbReference type="SAM" id="MobiDB-lite"/>
    </source>
</evidence>
<feature type="domain" description="DNA-repair protein Xrcc1 N-terminal" evidence="2">
    <location>
        <begin position="102"/>
        <end position="155"/>
    </location>
</feature>
<dbReference type="InterPro" id="IPR016024">
    <property type="entry name" value="ARM-type_fold"/>
</dbReference>